<organism evidence="4 5">
    <name type="scientific">Sporocytophaga myxococcoides</name>
    <dbReference type="NCBI Taxonomy" id="153721"/>
    <lineage>
        <taxon>Bacteria</taxon>
        <taxon>Pseudomonadati</taxon>
        <taxon>Bacteroidota</taxon>
        <taxon>Cytophagia</taxon>
        <taxon>Cytophagales</taxon>
        <taxon>Cytophagaceae</taxon>
        <taxon>Sporocytophaga</taxon>
    </lineage>
</organism>
<protein>
    <submittedName>
        <fullName evidence="4">TetR family transcriptional regulator</fullName>
    </submittedName>
</protein>
<feature type="domain" description="HTH tetR-type" evidence="3">
    <location>
        <begin position="7"/>
        <end position="67"/>
    </location>
</feature>
<dbReference type="InterPro" id="IPR036271">
    <property type="entry name" value="Tet_transcr_reg_TetR-rel_C_sf"/>
</dbReference>
<gene>
    <name evidence="4" type="ORF">MYP_4972</name>
</gene>
<keyword evidence="1 2" id="KW-0238">DNA-binding</keyword>
<dbReference type="OrthoDB" id="9789566at2"/>
<dbReference type="Proteomes" id="UP000030185">
    <property type="component" value="Unassembled WGS sequence"/>
</dbReference>
<dbReference type="InterPro" id="IPR050624">
    <property type="entry name" value="HTH-type_Tx_Regulator"/>
</dbReference>
<dbReference type="RefSeq" id="WP_045469784.1">
    <property type="nucleotide sequence ID" value="NZ_BBLT01000016.1"/>
</dbReference>
<dbReference type="AlphaFoldDB" id="A0A098LLA2"/>
<dbReference type="InterPro" id="IPR001647">
    <property type="entry name" value="HTH_TetR"/>
</dbReference>
<name>A0A098LLA2_9BACT</name>
<comment type="caution">
    <text evidence="4">The sequence shown here is derived from an EMBL/GenBank/DDBJ whole genome shotgun (WGS) entry which is preliminary data.</text>
</comment>
<dbReference type="SUPFAM" id="SSF46689">
    <property type="entry name" value="Homeodomain-like"/>
    <property type="match status" value="1"/>
</dbReference>
<evidence type="ECO:0000259" key="3">
    <source>
        <dbReference type="PROSITE" id="PS50977"/>
    </source>
</evidence>
<dbReference type="SUPFAM" id="SSF48498">
    <property type="entry name" value="Tetracyclin repressor-like, C-terminal domain"/>
    <property type="match status" value="1"/>
</dbReference>
<dbReference type="Pfam" id="PF00440">
    <property type="entry name" value="TetR_N"/>
    <property type="match status" value="1"/>
</dbReference>
<evidence type="ECO:0000313" key="5">
    <source>
        <dbReference type="Proteomes" id="UP000030185"/>
    </source>
</evidence>
<evidence type="ECO:0000256" key="1">
    <source>
        <dbReference type="ARBA" id="ARBA00023125"/>
    </source>
</evidence>
<proteinExistence type="predicted"/>
<dbReference type="PRINTS" id="PR00455">
    <property type="entry name" value="HTHTETR"/>
</dbReference>
<evidence type="ECO:0000313" key="4">
    <source>
        <dbReference type="EMBL" id="GAL87741.1"/>
    </source>
</evidence>
<dbReference type="STRING" id="153721.MYP_4972"/>
<dbReference type="PROSITE" id="PS50977">
    <property type="entry name" value="HTH_TETR_2"/>
    <property type="match status" value="1"/>
</dbReference>
<evidence type="ECO:0000256" key="2">
    <source>
        <dbReference type="PROSITE-ProRule" id="PRU00335"/>
    </source>
</evidence>
<accession>A0A098LLA2</accession>
<keyword evidence="5" id="KW-1185">Reference proteome</keyword>
<dbReference type="EMBL" id="BBLT01000016">
    <property type="protein sequence ID" value="GAL87741.1"/>
    <property type="molecule type" value="Genomic_DNA"/>
</dbReference>
<dbReference type="eggNOG" id="COG1309">
    <property type="taxonomic scope" value="Bacteria"/>
</dbReference>
<reference evidence="4 5" key="1">
    <citation type="submission" date="2014-09" db="EMBL/GenBank/DDBJ databases">
        <title>Sporocytophaga myxococcoides PG-01 genome sequencing.</title>
        <authorList>
            <person name="Liu L."/>
            <person name="Gao P.J."/>
            <person name="Chen G.J."/>
            <person name="Wang L.S."/>
        </authorList>
    </citation>
    <scope>NUCLEOTIDE SEQUENCE [LARGE SCALE GENOMIC DNA]</scope>
    <source>
        <strain evidence="4 5">PG-01</strain>
    </source>
</reference>
<dbReference type="InterPro" id="IPR009057">
    <property type="entry name" value="Homeodomain-like_sf"/>
</dbReference>
<dbReference type="PANTHER" id="PTHR43479:SF11">
    <property type="entry name" value="ACREF_ENVCD OPERON REPRESSOR-RELATED"/>
    <property type="match status" value="1"/>
</dbReference>
<sequence>MSNSNDSNTQEIIKKTAREVFFEKGLDGARMQDIADKAGINKALLHYYFRSKEKLFEIILDEEKQNFMRYLEDIITSQDYTFFEKIEKIVEKQIDNMINAPQLPHFIMNEIIKRPEMMNQMIEKSGFKRVFEVFVKQTSAEVKKGTIRNIKGEQLMMNIMCMDTYPFIAKPYFMNLMGIETDTEYLKVMQKRKKEVVEFVITAIKL</sequence>
<dbReference type="GO" id="GO:0003677">
    <property type="term" value="F:DNA binding"/>
    <property type="evidence" value="ECO:0007669"/>
    <property type="project" value="UniProtKB-UniRule"/>
</dbReference>
<dbReference type="Gene3D" id="1.10.357.10">
    <property type="entry name" value="Tetracycline Repressor, domain 2"/>
    <property type="match status" value="1"/>
</dbReference>
<dbReference type="PANTHER" id="PTHR43479">
    <property type="entry name" value="ACREF/ENVCD OPERON REPRESSOR-RELATED"/>
    <property type="match status" value="1"/>
</dbReference>
<feature type="DNA-binding region" description="H-T-H motif" evidence="2">
    <location>
        <begin position="30"/>
        <end position="49"/>
    </location>
</feature>